<organism evidence="1">
    <name type="scientific">bioreactor metagenome</name>
    <dbReference type="NCBI Taxonomy" id="1076179"/>
    <lineage>
        <taxon>unclassified sequences</taxon>
        <taxon>metagenomes</taxon>
        <taxon>ecological metagenomes</taxon>
    </lineage>
</organism>
<dbReference type="AlphaFoldDB" id="A0A645GH42"/>
<gene>
    <name evidence="1" type="ORF">SDC9_173705</name>
</gene>
<evidence type="ECO:0000313" key="1">
    <source>
        <dbReference type="EMBL" id="MPN26281.1"/>
    </source>
</evidence>
<proteinExistence type="predicted"/>
<protein>
    <submittedName>
        <fullName evidence="1">Uncharacterized protein</fullName>
    </submittedName>
</protein>
<sequence length="34" mass="4087">MRHIIDKVCFDIRDLFLPHHIVDGNDVDPQNREQ</sequence>
<dbReference type="EMBL" id="VSSQ01075754">
    <property type="protein sequence ID" value="MPN26281.1"/>
    <property type="molecule type" value="Genomic_DNA"/>
</dbReference>
<reference evidence="1" key="1">
    <citation type="submission" date="2019-08" db="EMBL/GenBank/DDBJ databases">
        <authorList>
            <person name="Kucharzyk K."/>
            <person name="Murdoch R.W."/>
            <person name="Higgins S."/>
            <person name="Loffler F."/>
        </authorList>
    </citation>
    <scope>NUCLEOTIDE SEQUENCE</scope>
</reference>
<accession>A0A645GH42</accession>
<name>A0A645GH42_9ZZZZ</name>
<comment type="caution">
    <text evidence="1">The sequence shown here is derived from an EMBL/GenBank/DDBJ whole genome shotgun (WGS) entry which is preliminary data.</text>
</comment>